<dbReference type="InterPro" id="IPR011059">
    <property type="entry name" value="Metal-dep_hydrolase_composite"/>
</dbReference>
<organism evidence="2 3">
    <name type="scientific">Methanohalobium evestigatum (strain ATCC BAA-1072 / DSM 3721 / NBRC 107634 / OCM 161 / Z-7303)</name>
    <dbReference type="NCBI Taxonomy" id="644295"/>
    <lineage>
        <taxon>Archaea</taxon>
        <taxon>Methanobacteriati</taxon>
        <taxon>Methanobacteriota</taxon>
        <taxon>Stenosarchaea group</taxon>
        <taxon>Methanomicrobia</taxon>
        <taxon>Methanosarcinales</taxon>
        <taxon>Methanosarcinaceae</taxon>
        <taxon>Methanohalobium</taxon>
    </lineage>
</organism>
<dbReference type="KEGG" id="mev:Metev_0113"/>
<sequence>MSGEQVISGTILVGDELEPVDGYICVKEGVIKEIGEEKRETDNIIAPCFVNSHTHIGDSVFKDPPLGKYRGYRLERDLDLLVKPPDGLKHQILRRTSYNKLVESMKSSIKDMINTGTGAFADFRESGVTGIQALKEAIDDTDIDNIILGRPTDTEGPESNTISEIDRILKNAEGLGISGVNDMDMKLLEKISDYTRKNRGLFAIHAGEKQRSDISEALSLKPDLMVHLTHANRQDLKEVSDENIPVVVCPRSNFTTGVGMPPVADMLEEEINVAVGTDNVMLNSVNMFAEMETLSKLFGIEDRQVFKMCTLKGATALGLEKNGSIQEGNFASLMVLNGKSNNLSNINNPISGIVRRGRPDDILSIIRA</sequence>
<dbReference type="OrthoDB" id="42910at2157"/>
<reference evidence="2 3" key="1">
    <citation type="submission" date="2010-06" db="EMBL/GenBank/DDBJ databases">
        <title>Complete sequence chromosome of Methanohalobium evestigatum Z-7303.</title>
        <authorList>
            <consortium name="US DOE Joint Genome Institute"/>
            <person name="Lucas S."/>
            <person name="Copeland A."/>
            <person name="Lapidus A."/>
            <person name="Cheng J.-F."/>
            <person name="Bruce D."/>
            <person name="Goodwin L."/>
            <person name="Pitluck S."/>
            <person name="Saunders E."/>
            <person name="Detter J.C."/>
            <person name="Han C."/>
            <person name="Tapia R."/>
            <person name="Land M."/>
            <person name="Hauser L."/>
            <person name="Kyrpides N."/>
            <person name="Mikhailova N."/>
            <person name="Sieprawska-Lupa M."/>
            <person name="Whitman W.B."/>
            <person name="Anderson I."/>
            <person name="Woyke T."/>
        </authorList>
    </citation>
    <scope>NUCLEOTIDE SEQUENCE [LARGE SCALE GENOMIC DNA]</scope>
    <source>
        <strain evidence="3">ATCC BAA-1072 / DSM 3721 / NBRC 107634 / OCM 161 / Z-7303</strain>
    </source>
</reference>
<dbReference type="PANTHER" id="PTHR43794">
    <property type="entry name" value="AMINOHYDROLASE SSNA-RELATED"/>
    <property type="match status" value="1"/>
</dbReference>
<evidence type="ECO:0000313" key="3">
    <source>
        <dbReference type="Proteomes" id="UP000000391"/>
    </source>
</evidence>
<keyword evidence="3" id="KW-1185">Reference proteome</keyword>
<dbReference type="EMBL" id="CP002069">
    <property type="protein sequence ID" value="ADI73044.1"/>
    <property type="molecule type" value="Genomic_DNA"/>
</dbReference>
<dbReference type="STRING" id="644295.Metev_0113"/>
<dbReference type="GeneID" id="9345724"/>
<dbReference type="SUPFAM" id="SSF51338">
    <property type="entry name" value="Composite domain of metallo-dependent hydrolases"/>
    <property type="match status" value="1"/>
</dbReference>
<feature type="domain" description="Amidohydrolase-related" evidence="1">
    <location>
        <begin position="44"/>
        <end position="354"/>
    </location>
</feature>
<dbReference type="InterPro" id="IPR050287">
    <property type="entry name" value="MTA/SAH_deaminase"/>
</dbReference>
<dbReference type="Gene3D" id="3.20.20.140">
    <property type="entry name" value="Metal-dependent hydrolases"/>
    <property type="match status" value="1"/>
</dbReference>
<dbReference type="CDD" id="cd01305">
    <property type="entry name" value="archeal_chlorohydrolases"/>
    <property type="match status" value="1"/>
</dbReference>
<dbReference type="AlphaFoldDB" id="D7E622"/>
<dbReference type="Proteomes" id="UP000000391">
    <property type="component" value="Chromosome"/>
</dbReference>
<proteinExistence type="predicted"/>
<name>D7E622_METEZ</name>
<dbReference type="PANTHER" id="PTHR43794:SF5">
    <property type="entry name" value="CHLOROHYDROLASE FAMILY PROTEIN"/>
    <property type="match status" value="1"/>
</dbReference>
<dbReference type="NCBIfam" id="NF005552">
    <property type="entry name" value="PRK07213.1"/>
    <property type="match status" value="1"/>
</dbReference>
<dbReference type="GO" id="GO:0016810">
    <property type="term" value="F:hydrolase activity, acting on carbon-nitrogen (but not peptide) bonds"/>
    <property type="evidence" value="ECO:0007669"/>
    <property type="project" value="InterPro"/>
</dbReference>
<keyword evidence="2" id="KW-0378">Hydrolase</keyword>
<accession>D7E622</accession>
<dbReference type="Pfam" id="PF01979">
    <property type="entry name" value="Amidohydro_1"/>
    <property type="match status" value="1"/>
</dbReference>
<dbReference type="SUPFAM" id="SSF51556">
    <property type="entry name" value="Metallo-dependent hydrolases"/>
    <property type="match status" value="1"/>
</dbReference>
<dbReference type="HOGENOM" id="CLU_012358_1_0_2"/>
<dbReference type="Gene3D" id="2.30.40.10">
    <property type="entry name" value="Urease, subunit C, domain 1"/>
    <property type="match status" value="1"/>
</dbReference>
<dbReference type="InterPro" id="IPR032466">
    <property type="entry name" value="Metal_Hydrolase"/>
</dbReference>
<protein>
    <submittedName>
        <fullName evidence="2">Amidohydrolase</fullName>
    </submittedName>
</protein>
<gene>
    <name evidence="2" type="ordered locus">Metev_0113</name>
</gene>
<evidence type="ECO:0000313" key="2">
    <source>
        <dbReference type="EMBL" id="ADI73044.1"/>
    </source>
</evidence>
<evidence type="ECO:0000259" key="1">
    <source>
        <dbReference type="Pfam" id="PF01979"/>
    </source>
</evidence>
<dbReference type="InterPro" id="IPR006680">
    <property type="entry name" value="Amidohydro-rel"/>
</dbReference>
<dbReference type="RefSeq" id="WP_013193612.1">
    <property type="nucleotide sequence ID" value="NC_014253.1"/>
</dbReference>